<keyword evidence="3" id="KW-0808">Transferase</keyword>
<dbReference type="EMBL" id="CP002525">
    <property type="protein sequence ID" value="ADX97564.1"/>
    <property type="molecule type" value="Genomic_DNA"/>
</dbReference>
<dbReference type="PANTHER" id="PTHR21248:SF22">
    <property type="entry name" value="PHOSPHOLIPASE D"/>
    <property type="match status" value="1"/>
</dbReference>
<feature type="transmembrane region" description="Helical" evidence="1">
    <location>
        <begin position="12"/>
        <end position="35"/>
    </location>
</feature>
<dbReference type="AlphaFoldDB" id="F0QPZ4"/>
<dbReference type="Gene3D" id="3.30.870.10">
    <property type="entry name" value="Endonuclease Chain A"/>
    <property type="match status" value="2"/>
</dbReference>
<evidence type="ECO:0000259" key="2">
    <source>
        <dbReference type="PROSITE" id="PS50035"/>
    </source>
</evidence>
<dbReference type="SMART" id="SM00155">
    <property type="entry name" value="PLDc"/>
    <property type="match status" value="2"/>
</dbReference>
<keyword evidence="4" id="KW-1185">Reference proteome</keyword>
<keyword evidence="1" id="KW-0812">Transmembrane</keyword>
<evidence type="ECO:0000256" key="1">
    <source>
        <dbReference type="SAM" id="Phobius"/>
    </source>
</evidence>
<protein>
    <submittedName>
        <fullName evidence="3">Cardiolipin synthase</fullName>
        <ecNumber evidence="3">2.7.8.-</ecNumber>
    </submittedName>
</protein>
<proteinExistence type="predicted"/>
<dbReference type="GO" id="GO:0030572">
    <property type="term" value="F:phosphatidyltransferase activity"/>
    <property type="evidence" value="ECO:0007669"/>
    <property type="project" value="UniProtKB-ARBA"/>
</dbReference>
<dbReference type="CDD" id="cd09112">
    <property type="entry name" value="PLDc_CLS_2"/>
    <property type="match status" value="1"/>
</dbReference>
<feature type="domain" description="PLD phosphodiesterase" evidence="2">
    <location>
        <begin position="441"/>
        <end position="468"/>
    </location>
</feature>
<dbReference type="GO" id="GO:0032049">
    <property type="term" value="P:cardiolipin biosynthetic process"/>
    <property type="evidence" value="ECO:0007669"/>
    <property type="project" value="UniProtKB-ARBA"/>
</dbReference>
<keyword evidence="1" id="KW-0472">Membrane</keyword>
<evidence type="ECO:0000313" key="3">
    <source>
        <dbReference type="EMBL" id="ADX97564.1"/>
    </source>
</evidence>
<reference evidence="3 4" key="1">
    <citation type="journal article" date="2011" name="J. Bacteriol.">
        <title>Complete genome sequences of two hemotropic Mycoplasmas, Mycoplasma haemofelis strain Ohio2 and Mycoplasma suis strain Illinois.</title>
        <authorList>
            <person name="Messick J.B."/>
            <person name="Santos A.P."/>
            <person name="Guimaraes A.M."/>
        </authorList>
    </citation>
    <scope>NUCLEOTIDE SEQUENCE [LARGE SCALE GENOMIC DNA]</scope>
    <source>
        <strain evidence="3 4">Illinois</strain>
    </source>
</reference>
<dbReference type="HOGENOM" id="CLU_038053_1_2_14"/>
<dbReference type="SUPFAM" id="SSF56024">
    <property type="entry name" value="Phospholipase D/nuclease"/>
    <property type="match status" value="2"/>
</dbReference>
<sequence length="529" mass="62357">MRKAETYKSLQTFRRIGLSSSFVFFVLLVVSFPFWGTNYVGVSLFTASFAGNYLLTIYTILRMYSNFGKSNLLLNFYFISFILLPFIFPFLYFLMWMDKLSDEAIKKFKEKIKVFQDFEKKTLSPSIYTTLAPYNSDDLDKVIRYNYVSYQRPLSKNNSIKFVVKPKDHITCIINLIKRAKKFIHIEYYVFSEGYVFNYIVQLLSKKVQEGVEVKLIVDGWGNYKKISKRTSERLKSLGIQYRVFNPLFKKSKELWWNFRNHNKLLIVDNEFALFGSCNISDEYFNITDKFFPTTELSIVLEGEIVNSLNLLFAFHWSIIKVEKKKEFDMLLSTSHFFPQAGRKCGNIALQLINSSPFSLNQPIKTNLLQLIFSAKKSIKISTPYFYPPQDIVNALRIADQLGVRIQIILPKEADLNDRILRVHREILSSFYSETIEIYEYFGFNHEKFTIIDEETVYFGTYNWDYRSFYWNFESALIIKNKEAGLTVNKLFEESKAKSHRMKDFELVNTRRIFPNIFIGVARWCQAMS</sequence>
<dbReference type="EC" id="2.7.8.-" evidence="3"/>
<dbReference type="PROSITE" id="PS50035">
    <property type="entry name" value="PLD"/>
    <property type="match status" value="2"/>
</dbReference>
<feature type="transmembrane region" description="Helical" evidence="1">
    <location>
        <begin position="73"/>
        <end position="97"/>
    </location>
</feature>
<dbReference type="Pfam" id="PF13091">
    <property type="entry name" value="PLDc_2"/>
    <property type="match status" value="2"/>
</dbReference>
<dbReference type="InterPro" id="IPR025202">
    <property type="entry name" value="PLD-like_dom"/>
</dbReference>
<evidence type="ECO:0000313" key="4">
    <source>
        <dbReference type="Proteomes" id="UP000007484"/>
    </source>
</evidence>
<dbReference type="KEGG" id="mss:MSU_0014"/>
<feature type="transmembrane region" description="Helical" evidence="1">
    <location>
        <begin position="41"/>
        <end position="61"/>
    </location>
</feature>
<gene>
    <name evidence="3" type="primary">cls</name>
    <name evidence="3" type="ordered locus">MSU_0014</name>
</gene>
<dbReference type="STRING" id="768700.MSU_0014"/>
<feature type="domain" description="PLD phosphodiesterase" evidence="2">
    <location>
        <begin position="257"/>
        <end position="284"/>
    </location>
</feature>
<keyword evidence="1" id="KW-1133">Transmembrane helix</keyword>
<dbReference type="PANTHER" id="PTHR21248">
    <property type="entry name" value="CARDIOLIPIN SYNTHASE"/>
    <property type="match status" value="1"/>
</dbReference>
<name>F0QPZ4_MYCSL</name>
<dbReference type="Proteomes" id="UP000007484">
    <property type="component" value="Chromosome"/>
</dbReference>
<dbReference type="InterPro" id="IPR001736">
    <property type="entry name" value="PLipase_D/transphosphatidylase"/>
</dbReference>
<dbReference type="CDD" id="cd09110">
    <property type="entry name" value="PLDc_CLS_1"/>
    <property type="match status" value="1"/>
</dbReference>
<organism evidence="3 4">
    <name type="scientific">Mycoplasma suis (strain Illinois)</name>
    <dbReference type="NCBI Taxonomy" id="768700"/>
    <lineage>
        <taxon>Bacteria</taxon>
        <taxon>Bacillati</taxon>
        <taxon>Mycoplasmatota</taxon>
        <taxon>Mollicutes</taxon>
        <taxon>Mycoplasmataceae</taxon>
        <taxon>Mycoplasma</taxon>
    </lineage>
</organism>
<accession>F0QPZ4</accession>